<comment type="similarity">
    <text evidence="10">Belongs to the PQQ oxidoreductase GdhB family.</text>
</comment>
<protein>
    <recommendedName>
        <fullName evidence="12">Glucose/Sorbosone dehydrogenase domain-containing protein</fullName>
    </recommendedName>
</protein>
<dbReference type="GO" id="GO:0016491">
    <property type="term" value="F:oxidoreductase activity"/>
    <property type="evidence" value="ECO:0007669"/>
    <property type="project" value="UniProtKB-KW"/>
</dbReference>
<reference evidence="13" key="1">
    <citation type="journal article" date="2017" name="Nature">
        <title>The genome of Chenopodium quinoa.</title>
        <authorList>
            <person name="Jarvis D.E."/>
            <person name="Ho Y.S."/>
            <person name="Lightfoot D.J."/>
            <person name="Schmoeckel S.M."/>
            <person name="Li B."/>
            <person name="Borm T.J.A."/>
            <person name="Ohyanagi H."/>
            <person name="Mineta K."/>
            <person name="Michell C.T."/>
            <person name="Saber N."/>
            <person name="Kharbatia N.M."/>
            <person name="Rupper R.R."/>
            <person name="Sharp A.R."/>
            <person name="Dally N."/>
            <person name="Boughton B.A."/>
            <person name="Woo Y.H."/>
            <person name="Gao G."/>
            <person name="Schijlen E.G.W.M."/>
            <person name="Guo X."/>
            <person name="Momin A.A."/>
            <person name="Negrao S."/>
            <person name="Al-Babili S."/>
            <person name="Gehring C."/>
            <person name="Roessner U."/>
            <person name="Jung C."/>
            <person name="Murphy K."/>
            <person name="Arold S.T."/>
            <person name="Gojobori T."/>
            <person name="van der Linden C.G."/>
            <person name="van Loo E.N."/>
            <person name="Jellen E.N."/>
            <person name="Maughan P.J."/>
            <person name="Tester M."/>
        </authorList>
    </citation>
    <scope>NUCLEOTIDE SEQUENCE [LARGE SCALE GENOMIC DNA]</scope>
    <source>
        <strain evidence="13">cv. PI 614886</strain>
    </source>
</reference>
<evidence type="ECO:0000256" key="1">
    <source>
        <dbReference type="ARBA" id="ARBA00001931"/>
    </source>
</evidence>
<dbReference type="FunFam" id="2.120.10.30:FF:000067">
    <property type="entry name" value="HHIP-like 1"/>
    <property type="match status" value="1"/>
</dbReference>
<evidence type="ECO:0000259" key="12">
    <source>
        <dbReference type="Pfam" id="PF07995"/>
    </source>
</evidence>
<keyword evidence="14" id="KW-1185">Reference proteome</keyword>
<dbReference type="PANTHER" id="PTHR19328">
    <property type="entry name" value="HEDGEHOG-INTERACTING PROTEIN"/>
    <property type="match status" value="1"/>
</dbReference>
<evidence type="ECO:0000256" key="2">
    <source>
        <dbReference type="ARBA" id="ARBA00004193"/>
    </source>
</evidence>
<dbReference type="OMA" id="YKGVYRV"/>
<evidence type="ECO:0000313" key="13">
    <source>
        <dbReference type="EnsemblPlants" id="AUR62021763-RA:cds"/>
    </source>
</evidence>
<keyword evidence="5" id="KW-0634">PQQ</keyword>
<evidence type="ECO:0000313" key="14">
    <source>
        <dbReference type="Proteomes" id="UP000596660"/>
    </source>
</evidence>
<sequence length="702" mass="76454">MGVPFTTISFYLFSVLFLADNLSSHPLCIDSSYPITLKNPLKFCPYNGSSCCDSTQDVQLQKQFQSMNVSDPACAFIVKSILCARCDQFSAELFRVNSVPRSVPILCNSTLSPTSPQSSQAVSNFCSKVWDTCMNVSVLNSPFAHSLLRQGGSSVNSSITKITEMWRSKTDFCNAMGEASSDGSLCFGGEPVSFNNTAEPPSSPSGLCLEKIGNESYLSMVPHPDGSNRAFFSNQKGKIWLATLPREGSAGVIEFDESSPFLDLSDILHFDAEFGLMSIATHPRFTENSRFFASFNCDKTLGPGCEGRCACNSDVNCDPSKLPPDNGAQPCQYQSVIAEFSVGGTNIQPSMASSVSPAEVRRIFTMGLPFTSHHGGQILFGPDGHLYFMMGDGGESGDPYNFSQNKKSLLGKIMRFDVNNSPSAAEMSIEGLWGNYTIPKDNPYVNDSQSQPEIWASGLRNPWRCSFDAERPSYFMCADVGQDKFEEVNIITKGGNYGWRVYEGPYSYTPLTSPGGNTSLNSINPIFPVMGYNHSTVSSKEGSASITGGYFYRSKTDPCMSGRYLYADLYGDAMWEGSEYPKNSGNFTSRLLSYSCAADSPIKCSSVPGSSTPALGYIFSFGEDLNKDVYVLTSSGVYRVVRPSRCKYACSEENTTDVAALSPAPSPSPSHSQATQLSKHLCMSLMIYLSSLVLFMMNCLDM</sequence>
<evidence type="ECO:0000256" key="4">
    <source>
        <dbReference type="ARBA" id="ARBA00022729"/>
    </source>
</evidence>
<reference evidence="13" key="2">
    <citation type="submission" date="2021-03" db="UniProtKB">
        <authorList>
            <consortium name="EnsemblPlants"/>
        </authorList>
    </citation>
    <scope>IDENTIFICATION</scope>
</reference>
<keyword evidence="9" id="KW-0449">Lipoprotein</keyword>
<dbReference type="SMR" id="A0A803M1D1"/>
<evidence type="ECO:0000256" key="9">
    <source>
        <dbReference type="ARBA" id="ARBA00023288"/>
    </source>
</evidence>
<keyword evidence="4 11" id="KW-0732">Signal</keyword>
<dbReference type="RefSeq" id="XP_021761705.1">
    <property type="nucleotide sequence ID" value="XM_021906013.1"/>
</dbReference>
<comment type="cofactor">
    <cofactor evidence="1">
        <name>pyrroloquinoline quinone</name>
        <dbReference type="ChEBI" id="CHEBI:58442"/>
    </cofactor>
</comment>
<accession>A0A803M1D1</accession>
<comment type="subcellular location">
    <subcellularLocation>
        <location evidence="2">Cell membrane</location>
        <topology evidence="2">Lipid-anchor</topology>
    </subcellularLocation>
</comment>
<feature type="chain" id="PRO_5030738294" description="Glucose/Sorbosone dehydrogenase domain-containing protein" evidence="11">
    <location>
        <begin position="25"/>
        <end position="702"/>
    </location>
</feature>
<dbReference type="SUPFAM" id="SSF50952">
    <property type="entry name" value="Soluble quinoprotein glucose dehydrogenase"/>
    <property type="match status" value="1"/>
</dbReference>
<keyword evidence="3" id="KW-1003">Cell membrane</keyword>
<dbReference type="InterPro" id="IPR012938">
    <property type="entry name" value="Glc/Sorbosone_DH"/>
</dbReference>
<dbReference type="Proteomes" id="UP000596660">
    <property type="component" value="Unplaced"/>
</dbReference>
<dbReference type="InterPro" id="IPR011041">
    <property type="entry name" value="Quinoprot_gluc/sorb_DH_b-prop"/>
</dbReference>
<dbReference type="InterPro" id="IPR011042">
    <property type="entry name" value="6-blade_b-propeller_TolB-like"/>
</dbReference>
<keyword evidence="7" id="KW-0472">Membrane</keyword>
<dbReference type="Pfam" id="PF07995">
    <property type="entry name" value="GSDH"/>
    <property type="match status" value="1"/>
</dbReference>
<dbReference type="GeneID" id="110726532"/>
<evidence type="ECO:0000256" key="10">
    <source>
        <dbReference type="ARBA" id="ARBA00061483"/>
    </source>
</evidence>
<dbReference type="GO" id="GO:0005886">
    <property type="term" value="C:plasma membrane"/>
    <property type="evidence" value="ECO:0007669"/>
    <property type="project" value="UniProtKB-SubCell"/>
</dbReference>
<evidence type="ECO:0000256" key="6">
    <source>
        <dbReference type="ARBA" id="ARBA00023002"/>
    </source>
</evidence>
<gene>
    <name evidence="13" type="primary">LOC110726532</name>
</gene>
<feature type="domain" description="Glucose/Sorbosone dehydrogenase" evidence="12">
    <location>
        <begin position="220"/>
        <end position="570"/>
    </location>
</feature>
<organism evidence="13 14">
    <name type="scientific">Chenopodium quinoa</name>
    <name type="common">Quinoa</name>
    <dbReference type="NCBI Taxonomy" id="63459"/>
    <lineage>
        <taxon>Eukaryota</taxon>
        <taxon>Viridiplantae</taxon>
        <taxon>Streptophyta</taxon>
        <taxon>Embryophyta</taxon>
        <taxon>Tracheophyta</taxon>
        <taxon>Spermatophyta</taxon>
        <taxon>Magnoliopsida</taxon>
        <taxon>eudicotyledons</taxon>
        <taxon>Gunneridae</taxon>
        <taxon>Pentapetalae</taxon>
        <taxon>Caryophyllales</taxon>
        <taxon>Chenopodiaceae</taxon>
        <taxon>Chenopodioideae</taxon>
        <taxon>Atripliceae</taxon>
        <taxon>Chenopodium</taxon>
    </lineage>
</organism>
<dbReference type="AlphaFoldDB" id="A0A803M1D1"/>
<keyword evidence="6" id="KW-0560">Oxidoreductase</keyword>
<dbReference type="Gene3D" id="2.120.10.30">
    <property type="entry name" value="TolB, C-terminal domain"/>
    <property type="match status" value="1"/>
</dbReference>
<dbReference type="OrthoDB" id="10266706at2759"/>
<dbReference type="PANTHER" id="PTHR19328:SF13">
    <property type="entry name" value="HIPL1 PROTEIN"/>
    <property type="match status" value="1"/>
</dbReference>
<evidence type="ECO:0000256" key="8">
    <source>
        <dbReference type="ARBA" id="ARBA00023180"/>
    </source>
</evidence>
<keyword evidence="8" id="KW-0325">Glycoprotein</keyword>
<evidence type="ECO:0000256" key="7">
    <source>
        <dbReference type="ARBA" id="ARBA00023136"/>
    </source>
</evidence>
<evidence type="ECO:0000256" key="11">
    <source>
        <dbReference type="SAM" id="SignalP"/>
    </source>
</evidence>
<name>A0A803M1D1_CHEQI</name>
<evidence type="ECO:0000256" key="3">
    <source>
        <dbReference type="ARBA" id="ARBA00022475"/>
    </source>
</evidence>
<dbReference type="Gramene" id="AUR62021763-RA">
    <property type="protein sequence ID" value="AUR62021763-RA:cds"/>
    <property type="gene ID" value="AUR62021763"/>
</dbReference>
<evidence type="ECO:0000256" key="5">
    <source>
        <dbReference type="ARBA" id="ARBA00022891"/>
    </source>
</evidence>
<proteinExistence type="inferred from homology"/>
<dbReference type="KEGG" id="cqi:110726532"/>
<dbReference type="EnsemblPlants" id="AUR62021763-RA">
    <property type="protein sequence ID" value="AUR62021763-RA:cds"/>
    <property type="gene ID" value="AUR62021763"/>
</dbReference>
<feature type="signal peptide" evidence="11">
    <location>
        <begin position="1"/>
        <end position="24"/>
    </location>
</feature>